<feature type="region of interest" description="Disordered" evidence="1">
    <location>
        <begin position="1"/>
        <end position="71"/>
    </location>
</feature>
<feature type="transmembrane region" description="Helical" evidence="2">
    <location>
        <begin position="140"/>
        <end position="162"/>
    </location>
</feature>
<sequence length="165" mass="16523">MAHDPQDPQHARDPQPHRTAAAPSSPGARPAPGPGGPVAARPDGGPEPQVTPLDTSTAGVPVIPPEEKPLDPRQIARESLAASRNWSLWLVVTGLVAACVVATVRGGAAGALVIAAILAMSAVVRAVVPEPAPVALAVRARALDVAVLTSLAVGIGILSQAIPTS</sequence>
<dbReference type="Pfam" id="PF11222">
    <property type="entry name" value="DUF3017"/>
    <property type="match status" value="1"/>
</dbReference>
<feature type="transmembrane region" description="Helical" evidence="2">
    <location>
        <begin position="110"/>
        <end position="128"/>
    </location>
</feature>
<reference evidence="3 4" key="2">
    <citation type="submission" date="2020-08" db="EMBL/GenBank/DDBJ databases">
        <authorList>
            <person name="Partida-Martinez L."/>
            <person name="Huntemann M."/>
            <person name="Clum A."/>
            <person name="Wang J."/>
            <person name="Palaniappan K."/>
            <person name="Ritter S."/>
            <person name="Chen I.-M."/>
            <person name="Stamatis D."/>
            <person name="Reddy T."/>
            <person name="O'Malley R."/>
            <person name="Daum C."/>
            <person name="Shapiro N."/>
            <person name="Ivanova N."/>
            <person name="Kyrpides N."/>
            <person name="Woyke T."/>
        </authorList>
    </citation>
    <scope>NUCLEOTIDE SEQUENCE [LARGE SCALE GENOMIC DNA]</scope>
    <source>
        <strain evidence="3 4">RAS26</strain>
    </source>
</reference>
<comment type="caution">
    <text evidence="3">The sequence shown here is derived from an EMBL/GenBank/DDBJ whole genome shotgun (WGS) entry which is preliminary data.</text>
</comment>
<evidence type="ECO:0000313" key="4">
    <source>
        <dbReference type="Proteomes" id="UP000518206"/>
    </source>
</evidence>
<dbReference type="RefSeq" id="WP_221196192.1">
    <property type="nucleotide sequence ID" value="NZ_JACHVX010000002.1"/>
</dbReference>
<name>A0A7W4YBN2_9CELL</name>
<accession>A0A7W4YBN2</accession>
<organism evidence="3 4">
    <name type="scientific">Cellulomonas cellasea</name>
    <dbReference type="NCBI Taxonomy" id="43670"/>
    <lineage>
        <taxon>Bacteria</taxon>
        <taxon>Bacillati</taxon>
        <taxon>Actinomycetota</taxon>
        <taxon>Actinomycetes</taxon>
        <taxon>Micrococcales</taxon>
        <taxon>Cellulomonadaceae</taxon>
        <taxon>Cellulomonas</taxon>
    </lineage>
</organism>
<reference evidence="3 4" key="1">
    <citation type="submission" date="2020-08" db="EMBL/GenBank/DDBJ databases">
        <title>The Agave Microbiome: Exploring the role of microbial communities in plant adaptations to desert environments.</title>
        <authorList>
            <person name="Partida-Martinez L.P."/>
        </authorList>
    </citation>
    <scope>NUCLEOTIDE SEQUENCE [LARGE SCALE GENOMIC DNA]</scope>
    <source>
        <strain evidence="3 4">RAS26</strain>
    </source>
</reference>
<protein>
    <recommendedName>
        <fullName evidence="5">DUF3017 domain-containing protein</fullName>
    </recommendedName>
</protein>
<evidence type="ECO:0000256" key="2">
    <source>
        <dbReference type="SAM" id="Phobius"/>
    </source>
</evidence>
<gene>
    <name evidence="3" type="ORF">FHR80_001573</name>
</gene>
<proteinExistence type="predicted"/>
<dbReference type="AlphaFoldDB" id="A0A7W4YBN2"/>
<evidence type="ECO:0000313" key="3">
    <source>
        <dbReference type="EMBL" id="MBB2922661.1"/>
    </source>
</evidence>
<dbReference type="Proteomes" id="UP000518206">
    <property type="component" value="Unassembled WGS sequence"/>
</dbReference>
<dbReference type="EMBL" id="JACHVX010000002">
    <property type="protein sequence ID" value="MBB2922661.1"/>
    <property type="molecule type" value="Genomic_DNA"/>
</dbReference>
<keyword evidence="2" id="KW-1133">Transmembrane helix</keyword>
<feature type="transmembrane region" description="Helical" evidence="2">
    <location>
        <begin position="86"/>
        <end position="104"/>
    </location>
</feature>
<dbReference type="InterPro" id="IPR021385">
    <property type="entry name" value="DUF3017"/>
</dbReference>
<evidence type="ECO:0008006" key="5">
    <source>
        <dbReference type="Google" id="ProtNLM"/>
    </source>
</evidence>
<feature type="compositionally biased region" description="Basic and acidic residues" evidence="1">
    <location>
        <begin position="1"/>
        <end position="16"/>
    </location>
</feature>
<keyword evidence="2" id="KW-0472">Membrane</keyword>
<keyword evidence="2" id="KW-0812">Transmembrane</keyword>
<evidence type="ECO:0000256" key="1">
    <source>
        <dbReference type="SAM" id="MobiDB-lite"/>
    </source>
</evidence>